<feature type="transmembrane region" description="Helical" evidence="1">
    <location>
        <begin position="34"/>
        <end position="54"/>
    </location>
</feature>
<accession>A0A9W6ZEV7</accession>
<dbReference type="Proteomes" id="UP001165160">
    <property type="component" value="Unassembled WGS sequence"/>
</dbReference>
<evidence type="ECO:0000313" key="3">
    <source>
        <dbReference type="Proteomes" id="UP001165160"/>
    </source>
</evidence>
<evidence type="ECO:0000313" key="2">
    <source>
        <dbReference type="EMBL" id="GMH48835.1"/>
    </source>
</evidence>
<feature type="transmembrane region" description="Helical" evidence="1">
    <location>
        <begin position="66"/>
        <end position="86"/>
    </location>
</feature>
<reference evidence="3" key="1">
    <citation type="journal article" date="2023" name="Commun. Biol.">
        <title>Genome analysis of Parmales, the sister group of diatoms, reveals the evolutionary specialization of diatoms from phago-mixotrophs to photoautotrophs.</title>
        <authorList>
            <person name="Ban H."/>
            <person name="Sato S."/>
            <person name="Yoshikawa S."/>
            <person name="Yamada K."/>
            <person name="Nakamura Y."/>
            <person name="Ichinomiya M."/>
            <person name="Sato N."/>
            <person name="Blanc-Mathieu R."/>
            <person name="Endo H."/>
            <person name="Kuwata A."/>
            <person name="Ogata H."/>
        </authorList>
    </citation>
    <scope>NUCLEOTIDE SEQUENCE [LARGE SCALE GENOMIC DNA]</scope>
    <source>
        <strain evidence="3">NIES 3699</strain>
    </source>
</reference>
<gene>
    <name evidence="2" type="ORF">TrVE_jg4021</name>
</gene>
<dbReference type="SUPFAM" id="SSF103481">
    <property type="entry name" value="Multidrug resistance efflux transporter EmrE"/>
    <property type="match status" value="1"/>
</dbReference>
<keyword evidence="3" id="KW-1185">Reference proteome</keyword>
<evidence type="ECO:0000256" key="1">
    <source>
        <dbReference type="SAM" id="Phobius"/>
    </source>
</evidence>
<dbReference type="AlphaFoldDB" id="A0A9W6ZEV7"/>
<sequence length="142" mass="14651">MDEWLLNSIIACVLYAGWVLTSKSAGSIGNLDPLSNQFITTTTSFTITILKVFLSYSTFQGQSMNLSGISFAIISGTFTALAGGYYNLALSAGPASSVAAIAGSYPAVAYVVGLIGGMESLSVMKVMGVGFNVLSGLCFAFA</sequence>
<keyword evidence="1" id="KW-0472">Membrane</keyword>
<organism evidence="2 3">
    <name type="scientific">Triparma verrucosa</name>
    <dbReference type="NCBI Taxonomy" id="1606542"/>
    <lineage>
        <taxon>Eukaryota</taxon>
        <taxon>Sar</taxon>
        <taxon>Stramenopiles</taxon>
        <taxon>Ochrophyta</taxon>
        <taxon>Bolidophyceae</taxon>
        <taxon>Parmales</taxon>
        <taxon>Triparmaceae</taxon>
        <taxon>Triparma</taxon>
    </lineage>
</organism>
<dbReference type="EMBL" id="BRXX01000587">
    <property type="protein sequence ID" value="GMH48835.1"/>
    <property type="molecule type" value="Genomic_DNA"/>
</dbReference>
<keyword evidence="1" id="KW-0812">Transmembrane</keyword>
<comment type="caution">
    <text evidence="2">The sequence shown here is derived from an EMBL/GenBank/DDBJ whole genome shotgun (WGS) entry which is preliminary data.</text>
</comment>
<name>A0A9W6ZEV7_9STRA</name>
<evidence type="ECO:0008006" key="4">
    <source>
        <dbReference type="Google" id="ProtNLM"/>
    </source>
</evidence>
<protein>
    <recommendedName>
        <fullName evidence="4">EamA domain-containing protein</fullName>
    </recommendedName>
</protein>
<proteinExistence type="predicted"/>
<feature type="transmembrane region" description="Helical" evidence="1">
    <location>
        <begin position="98"/>
        <end position="117"/>
    </location>
</feature>
<keyword evidence="1" id="KW-1133">Transmembrane helix</keyword>
<dbReference type="InterPro" id="IPR037185">
    <property type="entry name" value="EmrE-like"/>
</dbReference>